<feature type="non-terminal residue" evidence="3">
    <location>
        <position position="99"/>
    </location>
</feature>
<organism evidence="3 4">
    <name type="scientific">Striga hermonthica</name>
    <name type="common">Purple witchweed</name>
    <name type="synonym">Buchnera hermonthica</name>
    <dbReference type="NCBI Taxonomy" id="68872"/>
    <lineage>
        <taxon>Eukaryota</taxon>
        <taxon>Viridiplantae</taxon>
        <taxon>Streptophyta</taxon>
        <taxon>Embryophyta</taxon>
        <taxon>Tracheophyta</taxon>
        <taxon>Spermatophyta</taxon>
        <taxon>Magnoliopsida</taxon>
        <taxon>eudicotyledons</taxon>
        <taxon>Gunneridae</taxon>
        <taxon>Pentapetalae</taxon>
        <taxon>asterids</taxon>
        <taxon>lamiids</taxon>
        <taxon>Lamiales</taxon>
        <taxon>Orobanchaceae</taxon>
        <taxon>Buchnereae</taxon>
        <taxon>Striga</taxon>
    </lineage>
</organism>
<proteinExistence type="predicted"/>
<evidence type="ECO:0000313" key="4">
    <source>
        <dbReference type="Proteomes" id="UP001153555"/>
    </source>
</evidence>
<keyword evidence="4" id="KW-1185">Reference proteome</keyword>
<evidence type="ECO:0000313" key="3">
    <source>
        <dbReference type="EMBL" id="CAA0810427.1"/>
    </source>
</evidence>
<accession>A0A9N7MQE4</accession>
<protein>
    <submittedName>
        <fullName evidence="3">Uncharacterized protein</fullName>
    </submittedName>
</protein>
<name>A0A9N7MQE4_STRHE</name>
<comment type="caution">
    <text evidence="3">The sequence shown here is derived from an EMBL/GenBank/DDBJ whole genome shotgun (WGS) entry which is preliminary data.</text>
</comment>
<evidence type="ECO:0000256" key="1">
    <source>
        <dbReference type="SAM" id="MobiDB-lite"/>
    </source>
</evidence>
<feature type="transmembrane region" description="Helical" evidence="2">
    <location>
        <begin position="74"/>
        <end position="97"/>
    </location>
</feature>
<reference evidence="3" key="1">
    <citation type="submission" date="2019-12" db="EMBL/GenBank/DDBJ databases">
        <authorList>
            <person name="Scholes J."/>
        </authorList>
    </citation>
    <scope>NUCLEOTIDE SEQUENCE</scope>
</reference>
<dbReference type="EMBL" id="CACSLK010006106">
    <property type="protein sequence ID" value="CAA0810427.1"/>
    <property type="molecule type" value="Genomic_DNA"/>
</dbReference>
<dbReference type="AlphaFoldDB" id="A0A9N7MQE4"/>
<gene>
    <name evidence="3" type="ORF">SHERM_12032</name>
</gene>
<keyword evidence="2" id="KW-1133">Transmembrane helix</keyword>
<keyword evidence="2" id="KW-0472">Membrane</keyword>
<dbReference type="Proteomes" id="UP001153555">
    <property type="component" value="Unassembled WGS sequence"/>
</dbReference>
<keyword evidence="2" id="KW-0812">Transmembrane</keyword>
<feature type="non-terminal residue" evidence="3">
    <location>
        <position position="1"/>
    </location>
</feature>
<feature type="region of interest" description="Disordered" evidence="1">
    <location>
        <begin position="1"/>
        <end position="22"/>
    </location>
</feature>
<sequence length="99" mass="10442">STLPIELAPSTPSSHHLHAISGEHATISPSQRGVSLATAHGLHIEPAANKPAPTTSFPAPTATSQTYVDDLLPALLLICLSHDIVIMTLFYSVPIFAEH</sequence>
<evidence type="ECO:0000256" key="2">
    <source>
        <dbReference type="SAM" id="Phobius"/>
    </source>
</evidence>